<comment type="caution">
    <text evidence="1">The sequence shown here is derived from an EMBL/GenBank/DDBJ whole genome shotgun (WGS) entry which is preliminary data.</text>
</comment>
<protein>
    <submittedName>
        <fullName evidence="1">Uncharacterized protein</fullName>
    </submittedName>
</protein>
<dbReference type="RefSeq" id="WP_033093469.1">
    <property type="nucleotide sequence ID" value="NZ_JQED01000015.1"/>
</dbReference>
<organism evidence="1 2">
    <name type="scientific">Colwellia psychrerythraea</name>
    <name type="common">Vibrio psychroerythus</name>
    <dbReference type="NCBI Taxonomy" id="28229"/>
    <lineage>
        <taxon>Bacteria</taxon>
        <taxon>Pseudomonadati</taxon>
        <taxon>Pseudomonadota</taxon>
        <taxon>Gammaproteobacteria</taxon>
        <taxon>Alteromonadales</taxon>
        <taxon>Colwelliaceae</taxon>
        <taxon>Colwellia</taxon>
    </lineage>
</organism>
<dbReference type="InterPro" id="IPR046689">
    <property type="entry name" value="DUF6559"/>
</dbReference>
<dbReference type="AlphaFoldDB" id="A0A099KR89"/>
<gene>
    <name evidence="1" type="ORF">ND2E_2740</name>
</gene>
<dbReference type="PATRIC" id="fig|28229.4.peg.1779"/>
<sequence>MLKRRAIKKYGKQLLPRLQQRYGEQTFYNASQVRATVYQCNFNPKYLPLGYLLFLDSCSLNKVSATEFPELCMKQYKQEIKDYLSKRKYYGNLTLLNTEHYDYKNDLAN</sequence>
<dbReference type="Pfam" id="PF20196">
    <property type="entry name" value="DUF6559"/>
    <property type="match status" value="1"/>
</dbReference>
<dbReference type="EMBL" id="JQED01000015">
    <property type="protein sequence ID" value="KGJ93274.1"/>
    <property type="molecule type" value="Genomic_DNA"/>
</dbReference>
<evidence type="ECO:0000313" key="2">
    <source>
        <dbReference type="Proteomes" id="UP000029843"/>
    </source>
</evidence>
<name>A0A099KR89_COLPS</name>
<dbReference type="OrthoDB" id="6227517at2"/>
<dbReference type="Proteomes" id="UP000029843">
    <property type="component" value="Unassembled WGS sequence"/>
</dbReference>
<reference evidence="1 2" key="1">
    <citation type="submission" date="2014-08" db="EMBL/GenBank/DDBJ databases">
        <title>Genomic and Phenotypic Diversity of Colwellia psychrerythraea strains from Disparate Marine Basins.</title>
        <authorList>
            <person name="Techtmann S.M."/>
            <person name="Stelling S.C."/>
            <person name="Utturkar S.M."/>
            <person name="Alshibli N."/>
            <person name="Harris A."/>
            <person name="Brown S.D."/>
            <person name="Hazen T.C."/>
        </authorList>
    </citation>
    <scope>NUCLEOTIDE SEQUENCE [LARGE SCALE GENOMIC DNA]</scope>
    <source>
        <strain evidence="1 2">ND2E</strain>
    </source>
</reference>
<evidence type="ECO:0000313" key="1">
    <source>
        <dbReference type="EMBL" id="KGJ93274.1"/>
    </source>
</evidence>
<accession>A0A099KR89</accession>
<proteinExistence type="predicted"/>